<dbReference type="Pfam" id="PF00254">
    <property type="entry name" value="FKBP_C"/>
    <property type="match status" value="1"/>
</dbReference>
<proteinExistence type="predicted"/>
<comment type="catalytic activity">
    <reaction evidence="1 5">
        <text>[protein]-peptidylproline (omega=180) = [protein]-peptidylproline (omega=0)</text>
        <dbReference type="Rhea" id="RHEA:16237"/>
        <dbReference type="Rhea" id="RHEA-COMP:10747"/>
        <dbReference type="Rhea" id="RHEA-COMP:10748"/>
        <dbReference type="ChEBI" id="CHEBI:83833"/>
        <dbReference type="ChEBI" id="CHEBI:83834"/>
        <dbReference type="EC" id="5.2.1.8"/>
    </reaction>
</comment>
<accession>A0A7S2UWP8</accession>
<dbReference type="InterPro" id="IPR001179">
    <property type="entry name" value="PPIase_FKBP_dom"/>
</dbReference>
<keyword evidence="6" id="KW-0812">Transmembrane</keyword>
<organism evidence="9">
    <name type="scientific">Fibrocapsa japonica</name>
    <dbReference type="NCBI Taxonomy" id="94617"/>
    <lineage>
        <taxon>Eukaryota</taxon>
        <taxon>Sar</taxon>
        <taxon>Stramenopiles</taxon>
        <taxon>Ochrophyta</taxon>
        <taxon>Raphidophyceae</taxon>
        <taxon>Chattonellales</taxon>
        <taxon>Chattonellaceae</taxon>
        <taxon>Fibrocapsa</taxon>
    </lineage>
</organism>
<keyword evidence="6" id="KW-1133">Transmembrane helix</keyword>
<dbReference type="AlphaFoldDB" id="A0A7S2UWP8"/>
<gene>
    <name evidence="9" type="ORF">FJAP1339_LOCUS1999</name>
</gene>
<dbReference type="EC" id="5.2.1.8" evidence="2 5"/>
<dbReference type="PANTHER" id="PTHR10516:SF443">
    <property type="entry name" value="FK506-BINDING PROTEIN 59-RELATED"/>
    <property type="match status" value="1"/>
</dbReference>
<evidence type="ECO:0000256" key="7">
    <source>
        <dbReference type="SAM" id="SignalP"/>
    </source>
</evidence>
<evidence type="ECO:0000259" key="8">
    <source>
        <dbReference type="PROSITE" id="PS50059"/>
    </source>
</evidence>
<dbReference type="InterPro" id="IPR046357">
    <property type="entry name" value="PPIase_dom_sf"/>
</dbReference>
<feature type="transmembrane region" description="Helical" evidence="6">
    <location>
        <begin position="245"/>
        <end position="267"/>
    </location>
</feature>
<dbReference type="EMBL" id="HBHR01004231">
    <property type="protein sequence ID" value="CAD9859480.1"/>
    <property type="molecule type" value="Transcribed_RNA"/>
</dbReference>
<evidence type="ECO:0000256" key="6">
    <source>
        <dbReference type="SAM" id="Phobius"/>
    </source>
</evidence>
<evidence type="ECO:0000256" key="5">
    <source>
        <dbReference type="PROSITE-ProRule" id="PRU00277"/>
    </source>
</evidence>
<name>A0A7S2UWP8_9STRA</name>
<dbReference type="SUPFAM" id="SSF54534">
    <property type="entry name" value="FKBP-like"/>
    <property type="match status" value="1"/>
</dbReference>
<keyword evidence="6" id="KW-0472">Membrane</keyword>
<feature type="signal peptide" evidence="7">
    <location>
        <begin position="1"/>
        <end position="27"/>
    </location>
</feature>
<evidence type="ECO:0000256" key="3">
    <source>
        <dbReference type="ARBA" id="ARBA00023110"/>
    </source>
</evidence>
<evidence type="ECO:0000256" key="2">
    <source>
        <dbReference type="ARBA" id="ARBA00013194"/>
    </source>
</evidence>
<evidence type="ECO:0000313" key="9">
    <source>
        <dbReference type="EMBL" id="CAD9859480.1"/>
    </source>
</evidence>
<evidence type="ECO:0000256" key="1">
    <source>
        <dbReference type="ARBA" id="ARBA00000971"/>
    </source>
</evidence>
<feature type="domain" description="PPIase FKBP-type" evidence="8">
    <location>
        <begin position="86"/>
        <end position="170"/>
    </location>
</feature>
<dbReference type="PROSITE" id="PS50059">
    <property type="entry name" value="FKBP_PPIASE"/>
    <property type="match status" value="1"/>
</dbReference>
<feature type="chain" id="PRO_5030856652" description="peptidylprolyl isomerase" evidence="7">
    <location>
        <begin position="28"/>
        <end position="300"/>
    </location>
</feature>
<dbReference type="PANTHER" id="PTHR10516">
    <property type="entry name" value="PEPTIDYL-PROLYL CIS-TRANS ISOMERASE"/>
    <property type="match status" value="1"/>
</dbReference>
<keyword evidence="3 5" id="KW-0697">Rotamase</keyword>
<keyword evidence="7" id="KW-0732">Signal</keyword>
<keyword evidence="4 5" id="KW-0413">Isomerase</keyword>
<dbReference type="Gene3D" id="3.10.50.40">
    <property type="match status" value="1"/>
</dbReference>
<dbReference type="GO" id="GO:0003755">
    <property type="term" value="F:peptidyl-prolyl cis-trans isomerase activity"/>
    <property type="evidence" value="ECO:0007669"/>
    <property type="project" value="UniProtKB-KW"/>
</dbReference>
<protein>
    <recommendedName>
        <fullName evidence="2 5">peptidylprolyl isomerase</fullName>
        <ecNumber evidence="2 5">5.2.1.8</ecNumber>
    </recommendedName>
</protein>
<reference evidence="9" key="1">
    <citation type="submission" date="2021-01" db="EMBL/GenBank/DDBJ databases">
        <authorList>
            <person name="Corre E."/>
            <person name="Pelletier E."/>
            <person name="Niang G."/>
            <person name="Scheremetjew M."/>
            <person name="Finn R."/>
            <person name="Kale V."/>
            <person name="Holt S."/>
            <person name="Cochrane G."/>
            <person name="Meng A."/>
            <person name="Brown T."/>
            <person name="Cohen L."/>
        </authorList>
    </citation>
    <scope>NUCLEOTIDE SEQUENCE</scope>
    <source>
        <strain evidence="9">CCMP1661</strain>
    </source>
</reference>
<dbReference type="InterPro" id="IPR050689">
    <property type="entry name" value="FKBP-type_PPIase"/>
</dbReference>
<evidence type="ECO:0000256" key="4">
    <source>
        <dbReference type="ARBA" id="ARBA00023235"/>
    </source>
</evidence>
<sequence>MESFGLWTRTLCPLALLLLFKFPDADAFQSCILKNGLPGSPSLLGRTRRLPVLQSAVAEEVQLTDDGGVVKTILEKGDEETSLERGSIAVVKYQAAVRDGKTFAAGEEYRTTVRDGTMIQGWDIALESMKIGEKAKISLAPEYAYGEEGVAPVIEPNSPVDIELEVLAYEGNILNPATFADNNPLTPRTPQAITAAFESTARRQAREEAELEGLEGFAKFEKWYRSLYFFGLFGEGQTGEKPPILLNPFITFPAIFLVVGVAFYIVFVSGGVITERAAESVLDDASLSSIFKTVNDYMMV</sequence>